<evidence type="ECO:0000313" key="2">
    <source>
        <dbReference type="Proteomes" id="UP000194127"/>
    </source>
</evidence>
<evidence type="ECO:0008006" key="3">
    <source>
        <dbReference type="Google" id="ProtNLM"/>
    </source>
</evidence>
<sequence length="438" mass="49815">MAEEHDAIVGESTFPLELYEHIMDHLWDDVRTLTACTLVCRAWVPTCRHHLFHTVTLNSVKDCARLNKLIEAGQSSSSAAVHYFRTLSIVYDDKVATEWVNDWVPRLLSHLDGVEHLKADLYDWSQTFRDTRQVIYTFSSRITSLQLDASYFDHPNDFFALLVACPLLTALRLSGIHCRRDSGAPTQSLATRRIILTELHLKEVQSYFAYLLVHWLFAASADLTLNRLVWEDPMPVFGETVKVEARDTSVPLLTKVLQAIPYNCLRHLDLSFFNNYNLRALTNQAADVGQLDLSSFSQLETLAIYHSSVGDVEETYPCPWIPHVLSRLTSMGLCLLSFQFDLVPDAEENLALDFLDWAHLDEVIASLCSTRQGVRVAFHFKDCWRGSYDVCEIVHLLAGRLPKLRGTSVSAVVLHHYPLGFDFLVGKMVYDVREALLL</sequence>
<dbReference type="OrthoDB" id="2794288at2759"/>
<dbReference type="GeneID" id="36323850"/>
<dbReference type="InterPro" id="IPR036047">
    <property type="entry name" value="F-box-like_dom_sf"/>
</dbReference>
<protein>
    <recommendedName>
        <fullName evidence="3">F-box domain-containing protein</fullName>
    </recommendedName>
</protein>
<dbReference type="Proteomes" id="UP000194127">
    <property type="component" value="Unassembled WGS sequence"/>
</dbReference>
<name>A0A1X6N5K7_9APHY</name>
<dbReference type="EMBL" id="KZ110595">
    <property type="protein sequence ID" value="OSX63703.1"/>
    <property type="molecule type" value="Genomic_DNA"/>
</dbReference>
<dbReference type="SUPFAM" id="SSF81383">
    <property type="entry name" value="F-box domain"/>
    <property type="match status" value="1"/>
</dbReference>
<gene>
    <name evidence="1" type="ORF">POSPLADRAFT_1045926</name>
</gene>
<reference evidence="1 2" key="1">
    <citation type="submission" date="2017-04" db="EMBL/GenBank/DDBJ databases">
        <title>Genome Sequence of the Model Brown-Rot Fungus Postia placenta SB12.</title>
        <authorList>
            <consortium name="DOE Joint Genome Institute"/>
            <person name="Gaskell J."/>
            <person name="Kersten P."/>
            <person name="Larrondo L.F."/>
            <person name="Canessa P."/>
            <person name="Martinez D."/>
            <person name="Hibbett D."/>
            <person name="Schmoll M."/>
            <person name="Kubicek C.P."/>
            <person name="Martinez A.T."/>
            <person name="Yadav J."/>
            <person name="Master E."/>
            <person name="Magnuson J.K."/>
            <person name="James T."/>
            <person name="Yaver D."/>
            <person name="Berka R."/>
            <person name="Labutti K."/>
            <person name="Lipzen A."/>
            <person name="Aerts A."/>
            <person name="Barry K."/>
            <person name="Henrissat B."/>
            <person name="Blanchette R."/>
            <person name="Grigoriev I."/>
            <person name="Cullen D."/>
        </authorList>
    </citation>
    <scope>NUCLEOTIDE SEQUENCE [LARGE SCALE GENOMIC DNA]</scope>
    <source>
        <strain evidence="1 2">MAD-698-R-SB12</strain>
    </source>
</reference>
<accession>A0A1X6N5K7</accession>
<keyword evidence="2" id="KW-1185">Reference proteome</keyword>
<organism evidence="1 2">
    <name type="scientific">Postia placenta MAD-698-R-SB12</name>
    <dbReference type="NCBI Taxonomy" id="670580"/>
    <lineage>
        <taxon>Eukaryota</taxon>
        <taxon>Fungi</taxon>
        <taxon>Dikarya</taxon>
        <taxon>Basidiomycota</taxon>
        <taxon>Agaricomycotina</taxon>
        <taxon>Agaricomycetes</taxon>
        <taxon>Polyporales</taxon>
        <taxon>Adustoporiaceae</taxon>
        <taxon>Rhodonia</taxon>
    </lineage>
</organism>
<proteinExistence type="predicted"/>
<dbReference type="RefSeq" id="XP_024340497.1">
    <property type="nucleotide sequence ID" value="XM_024478900.1"/>
</dbReference>
<dbReference type="AlphaFoldDB" id="A0A1X6N5K7"/>
<evidence type="ECO:0000313" key="1">
    <source>
        <dbReference type="EMBL" id="OSX63703.1"/>
    </source>
</evidence>